<protein>
    <submittedName>
        <fullName evidence="2">Uncharacterized protein</fullName>
    </submittedName>
</protein>
<sequence>MMCSLPAKAGPTTNTSGPIPTAQPYLTAMNGGNAGYAGSNNWRSPTSEASSKLHQRSVISAPPAQRHLSTTSVASSQHHQRSVISAPPA</sequence>
<feature type="compositionally biased region" description="Polar residues" evidence="1">
    <location>
        <begin position="67"/>
        <end position="77"/>
    </location>
</feature>
<feature type="compositionally biased region" description="Polar residues" evidence="1">
    <location>
        <begin position="42"/>
        <end position="52"/>
    </location>
</feature>
<gene>
    <name evidence="2" type="ORF">FM037_01215</name>
</gene>
<reference evidence="2 3" key="1">
    <citation type="submission" date="2019-07" db="EMBL/GenBank/DDBJ databases">
        <title>Shewanella sp. YLB-06 whole genomic sequence.</title>
        <authorList>
            <person name="Yu L."/>
        </authorList>
    </citation>
    <scope>NUCLEOTIDE SEQUENCE [LARGE SCALE GENOMIC DNA]</scope>
    <source>
        <strain evidence="2 3">YLB-06</strain>
    </source>
</reference>
<accession>A0ABX5WT98</accession>
<dbReference type="EMBL" id="CP041614">
    <property type="protein sequence ID" value="QDO82098.1"/>
    <property type="molecule type" value="Genomic_DNA"/>
</dbReference>
<evidence type="ECO:0000313" key="3">
    <source>
        <dbReference type="Proteomes" id="UP000315947"/>
    </source>
</evidence>
<organism evidence="2 3">
    <name type="scientific">Shewanella psychropiezotolerans</name>
    <dbReference type="NCBI Taxonomy" id="2593655"/>
    <lineage>
        <taxon>Bacteria</taxon>
        <taxon>Pseudomonadati</taxon>
        <taxon>Pseudomonadota</taxon>
        <taxon>Gammaproteobacteria</taxon>
        <taxon>Alteromonadales</taxon>
        <taxon>Shewanellaceae</taxon>
        <taxon>Shewanella</taxon>
    </lineage>
</organism>
<evidence type="ECO:0000256" key="1">
    <source>
        <dbReference type="SAM" id="MobiDB-lite"/>
    </source>
</evidence>
<keyword evidence="3" id="KW-1185">Reference proteome</keyword>
<name>A0ABX5WT98_9GAMM</name>
<evidence type="ECO:0000313" key="2">
    <source>
        <dbReference type="EMBL" id="QDO82098.1"/>
    </source>
</evidence>
<proteinExistence type="predicted"/>
<dbReference type="RefSeq" id="WP_144044491.1">
    <property type="nucleotide sequence ID" value="NZ_CP041614.1"/>
</dbReference>
<dbReference type="Proteomes" id="UP000315947">
    <property type="component" value="Chromosome"/>
</dbReference>
<feature type="region of interest" description="Disordered" evidence="1">
    <location>
        <begin position="1"/>
        <end position="89"/>
    </location>
</feature>
<feature type="compositionally biased region" description="Low complexity" evidence="1">
    <location>
        <begin position="28"/>
        <end position="41"/>
    </location>
</feature>